<accession>A0A9K3L4W1</accession>
<feature type="compositionally biased region" description="Low complexity" evidence="1">
    <location>
        <begin position="118"/>
        <end position="132"/>
    </location>
</feature>
<reference evidence="3" key="1">
    <citation type="journal article" date="2021" name="Sci. Rep.">
        <title>Diploid genomic architecture of Nitzschia inconspicua, an elite biomass production diatom.</title>
        <authorList>
            <person name="Oliver A."/>
            <person name="Podell S."/>
            <person name="Pinowska A."/>
            <person name="Traller J.C."/>
            <person name="Smith S.R."/>
            <person name="McClure R."/>
            <person name="Beliaev A."/>
            <person name="Bohutskyi P."/>
            <person name="Hill E.A."/>
            <person name="Rabines A."/>
            <person name="Zheng H."/>
            <person name="Allen L.Z."/>
            <person name="Kuo A."/>
            <person name="Grigoriev I.V."/>
            <person name="Allen A.E."/>
            <person name="Hazlebeck D."/>
            <person name="Allen E.E."/>
        </authorList>
    </citation>
    <scope>NUCLEOTIDE SEQUENCE</scope>
    <source>
        <strain evidence="3">Hildebrandi</strain>
    </source>
</reference>
<proteinExistence type="predicted"/>
<feature type="compositionally biased region" description="Basic and acidic residues" evidence="1">
    <location>
        <begin position="94"/>
        <end position="103"/>
    </location>
</feature>
<name>A0A9K3L4W1_9STRA</name>
<dbReference type="AlphaFoldDB" id="A0A9K3L4W1"/>
<feature type="compositionally biased region" description="Basic and acidic residues" evidence="1">
    <location>
        <begin position="51"/>
        <end position="66"/>
    </location>
</feature>
<protein>
    <submittedName>
        <fullName evidence="3">Uncharacterized protein</fullName>
    </submittedName>
</protein>
<organism evidence="3 4">
    <name type="scientific">Nitzschia inconspicua</name>
    <dbReference type="NCBI Taxonomy" id="303405"/>
    <lineage>
        <taxon>Eukaryota</taxon>
        <taxon>Sar</taxon>
        <taxon>Stramenopiles</taxon>
        <taxon>Ochrophyta</taxon>
        <taxon>Bacillariophyta</taxon>
        <taxon>Bacillariophyceae</taxon>
        <taxon>Bacillariophycidae</taxon>
        <taxon>Bacillariales</taxon>
        <taxon>Bacillariaceae</taxon>
        <taxon>Nitzschia</taxon>
    </lineage>
</organism>
<evidence type="ECO:0000313" key="3">
    <source>
        <dbReference type="EMBL" id="KAG7354870.1"/>
    </source>
</evidence>
<keyword evidence="2" id="KW-0812">Transmembrane</keyword>
<keyword evidence="2" id="KW-1133">Transmembrane helix</keyword>
<keyword evidence="2" id="KW-0472">Membrane</keyword>
<sequence>MPLDGCARQVPYGSFSGLRRRKTIVETCSTSPRNASIQCGDSTGTPVPRLLKSEEWSSSSRSKDEVDASVATSSIGKSTAAFETIEHTIIVEPTAKEGSDDGSSKSSSCDEDDDDSDSVSSLESLLSALSSARSEKECHSQEKGEPKGIERLERQLQLRRELLASFKMIQSPSCYKLLETHERAANAVKRKRYNIAAESPTNKVASDGVKKTLKSMNVLEDPVKGSDHPHSLLYAWWWVLFECHHSGPAAYKLLLVCLCHLFFHGALDTLSRIVYHNIFVNAMRLEVFYSSLILLGLCILRANGYIWMLLDSQAYSAVKFDMHNRRLLDFTDAKVLAFLKSSLYGSAANLFGFYLVYVGLNQISSQELNEILKYLEQWYIDRKDAIIRDQNLNQDDLDFYSWEGTGGSTSNSEDASNTCMLLQQYIHPRLQWWFSYCCNDRYQEWKAVEMLYYGLGLLVVAASAATVGVNLLEICDEE</sequence>
<evidence type="ECO:0000256" key="1">
    <source>
        <dbReference type="SAM" id="MobiDB-lite"/>
    </source>
</evidence>
<feature type="compositionally biased region" description="Basic and acidic residues" evidence="1">
    <location>
        <begin position="133"/>
        <end position="150"/>
    </location>
</feature>
<feature type="transmembrane region" description="Helical" evidence="2">
    <location>
        <begin position="287"/>
        <end position="310"/>
    </location>
</feature>
<reference evidence="3" key="2">
    <citation type="submission" date="2021-04" db="EMBL/GenBank/DDBJ databases">
        <authorList>
            <person name="Podell S."/>
        </authorList>
    </citation>
    <scope>NUCLEOTIDE SEQUENCE</scope>
    <source>
        <strain evidence="3">Hildebrandi</strain>
    </source>
</reference>
<feature type="compositionally biased region" description="Polar residues" evidence="1">
    <location>
        <begin position="30"/>
        <end position="45"/>
    </location>
</feature>
<dbReference type="Proteomes" id="UP000693970">
    <property type="component" value="Unassembled WGS sequence"/>
</dbReference>
<dbReference type="EMBL" id="JAGRRH010000016">
    <property type="protein sequence ID" value="KAG7354870.1"/>
    <property type="molecule type" value="Genomic_DNA"/>
</dbReference>
<feature type="transmembrane region" description="Helical" evidence="2">
    <location>
        <begin position="451"/>
        <end position="472"/>
    </location>
</feature>
<dbReference type="OrthoDB" id="53826at2759"/>
<evidence type="ECO:0000313" key="4">
    <source>
        <dbReference type="Proteomes" id="UP000693970"/>
    </source>
</evidence>
<gene>
    <name evidence="3" type="ORF">IV203_004226</name>
</gene>
<comment type="caution">
    <text evidence="3">The sequence shown here is derived from an EMBL/GenBank/DDBJ whole genome shotgun (WGS) entry which is preliminary data.</text>
</comment>
<keyword evidence="4" id="KW-1185">Reference proteome</keyword>
<evidence type="ECO:0000256" key="2">
    <source>
        <dbReference type="SAM" id="Phobius"/>
    </source>
</evidence>
<feature type="transmembrane region" description="Helical" evidence="2">
    <location>
        <begin position="343"/>
        <end position="360"/>
    </location>
</feature>
<feature type="region of interest" description="Disordered" evidence="1">
    <location>
        <begin position="89"/>
        <end position="150"/>
    </location>
</feature>
<feature type="region of interest" description="Disordered" evidence="1">
    <location>
        <begin position="30"/>
        <end position="73"/>
    </location>
</feature>